<dbReference type="InterPro" id="IPR027417">
    <property type="entry name" value="P-loop_NTPase"/>
</dbReference>
<evidence type="ECO:0000256" key="8">
    <source>
        <dbReference type="ARBA" id="ARBA00022989"/>
    </source>
</evidence>
<dbReference type="SMART" id="SM00382">
    <property type="entry name" value="AAA"/>
    <property type="match status" value="2"/>
</dbReference>
<dbReference type="CDD" id="cd03244">
    <property type="entry name" value="ABCC_MRP_domain2"/>
    <property type="match status" value="1"/>
</dbReference>
<feature type="transmembrane region" description="Helical" evidence="11">
    <location>
        <begin position="853"/>
        <end position="876"/>
    </location>
</feature>
<sequence length="1434" mass="157742">MSRKTSLLVVGGRICTRLGHTDRLVAVGLWSRSCRASRCTLRVLPSHTRRFRDYEAGRCSKKAAGIVRKSKCVDEIDIGRLQLVYAAQTKHFMHNMAGTLDENLAEPLLENSCKHAEERLRGYEDAGFFSRLVFSWMNDLLWTGSKRALEVTDIPRMGPNDNTEACQARFYDRWEHTPAGNRNLAIVLGRAHMGLLCLTGALGILRLCVMYAGPLLIQRFIDFTAQEDSMWFDGAKLVAFLFVAKTLEVWADHQYNFQEERLGISIWSALVSTVYSKGLKISATARTTHGVGKIVNYMSVDSRELSTLATRVHDLWMMPIQICLALVILYGVVGIATLAGVGTMVGVMVLSMSLASKQMNYQVNTMAARDYRLKVTNEAISHMKIIKLCNWETIFLQRVEDARAKEKMWVSKANYVISVAVFFLWLAPSAVSVSTFGTCIYLGIPLTPGKVFTAIATFRILQEPLRSFPQLIMAGAQALVAARRLTTYFESKELDSGAVERLPLGVPDGDAVVVKGGAFKWELVELSPTLSNINLQVKRGSLVAVVGTVGSGKSALLSCMLGEMERVSGTVTVSGKVAYVSQSAWIQNGTIKDNILFGKHFDEALYNDTVRVCALEGDLMQLTYGDDTEIGERGINLSGGQKQRIQLARAVYQEADVYLLDDIFSAVDAHTGSSLFQECVRGTLKSKTLLLVTHQVEFLRGADLILVMRDGGIAQSGTYDYLHDQGLDFSALVNAHNESLSSHEDAARNASAKSEDLQETENSDLFYSTLDMLEPSSAGLTTSLANASIQEALTVLSQQLLNEQEGDDKKTRTQRRADHASECKPALAPPASESSRLIAEEGRGKGQVGLAIYWAYITKVLFGSHVISLLLIQTGWQALQISSDYWLADSTATESQQSLESSSFMEVYAELAVGSGLFVLARTILITFSGLKTSQKFFQDMIRSVFRAPMSFFDTTPSGRLLTRSSTDQVSLDFDIPFGYGSTLAMLFQLLGVLTVMSQVTLQMVTVIVPMGVIFYFYSMYYISTSRELTRLDSVTEAPVIQSFTETISGSSTIRAFSHQDRFLERNLKLVDTNLAVKFHAYASSEWLGSRLEFLGTIGLCVSALLLVVLPKGLIRPELVGLSLSYGLALNSCLLSLVLAICTVEQKMVAVERILQYSKLSSEAPLVIPDRKPPPNWPAKGSITMTNVQMRYRADMPLVLKGVSFSVKGGEKLGVVGRTGSGKSSLIQVLFRLVELAGGSIVIDGIDITRLGLSDLRSKLSIIPQEPTLFEGNVRSNLDPLGEHTDAEIWDALEKSQLADVVRDKESGLDFPVAENGQNWSMGQRQLFCLGRALLRRSTILVLDEATASVDTQTDVLLQKTINREFAASTVLSIAHRIPSVMDSDKVLVLDDGLVLEFGSPTSLLENPSSFAALVREYWNRSNSLHELVSAGRV</sequence>
<evidence type="ECO:0000256" key="1">
    <source>
        <dbReference type="ARBA" id="ARBA00004141"/>
    </source>
</evidence>
<feature type="transmembrane region" description="Helical" evidence="11">
    <location>
        <begin position="1123"/>
        <end position="1144"/>
    </location>
</feature>
<comment type="caution">
    <text evidence="14">The sequence shown here is derived from an EMBL/GenBank/DDBJ whole genome shotgun (WGS) entry which is preliminary data.</text>
</comment>
<keyword evidence="6" id="KW-0547">Nucleotide-binding</keyword>
<feature type="transmembrane region" description="Helical" evidence="11">
    <location>
        <begin position="327"/>
        <end position="350"/>
    </location>
</feature>
<evidence type="ECO:0000313" key="14">
    <source>
        <dbReference type="EMBL" id="OAE33303.1"/>
    </source>
</evidence>
<evidence type="ECO:0000256" key="9">
    <source>
        <dbReference type="ARBA" id="ARBA00023136"/>
    </source>
</evidence>
<dbReference type="GO" id="GO:0005524">
    <property type="term" value="F:ATP binding"/>
    <property type="evidence" value="ECO:0007669"/>
    <property type="project" value="UniProtKB-KW"/>
</dbReference>
<keyword evidence="5" id="KW-0677">Repeat</keyword>
<evidence type="ECO:0000256" key="7">
    <source>
        <dbReference type="ARBA" id="ARBA00022840"/>
    </source>
</evidence>
<feature type="domain" description="ABC transporter" evidence="12">
    <location>
        <begin position="1183"/>
        <end position="1417"/>
    </location>
</feature>
<evidence type="ECO:0000256" key="10">
    <source>
        <dbReference type="SAM" id="MobiDB-lite"/>
    </source>
</evidence>
<accession>A0A176WL05</accession>
<dbReference type="InterPro" id="IPR044746">
    <property type="entry name" value="ABCC_6TM_D1"/>
</dbReference>
<keyword evidence="8 11" id="KW-1133">Transmembrane helix</keyword>
<dbReference type="PROSITE" id="PS50929">
    <property type="entry name" value="ABC_TM1F"/>
    <property type="match status" value="2"/>
</dbReference>
<evidence type="ECO:0000256" key="5">
    <source>
        <dbReference type="ARBA" id="ARBA00022737"/>
    </source>
</evidence>
<dbReference type="Proteomes" id="UP000077202">
    <property type="component" value="Unassembled WGS sequence"/>
</dbReference>
<feature type="transmembrane region" description="Helical" evidence="11">
    <location>
        <begin position="978"/>
        <end position="998"/>
    </location>
</feature>
<dbReference type="CDD" id="cd18580">
    <property type="entry name" value="ABC_6TM_ABCC_D2"/>
    <property type="match status" value="1"/>
</dbReference>
<comment type="similarity">
    <text evidence="2">Belongs to the ABC transporter superfamily. ABCC family. Conjugate transporter (TC 3.A.1.208) subfamily.</text>
</comment>
<dbReference type="FunFam" id="1.20.1560.10:FF:000003">
    <property type="entry name" value="ABC transporter C family member 10"/>
    <property type="match status" value="1"/>
</dbReference>
<dbReference type="InterPro" id="IPR036640">
    <property type="entry name" value="ABC1_TM_sf"/>
</dbReference>
<dbReference type="Pfam" id="PF00664">
    <property type="entry name" value="ABC_membrane"/>
    <property type="match status" value="2"/>
</dbReference>
<dbReference type="GO" id="GO:0016020">
    <property type="term" value="C:membrane"/>
    <property type="evidence" value="ECO:0007669"/>
    <property type="project" value="UniProtKB-SubCell"/>
</dbReference>
<feature type="compositionally biased region" description="Basic and acidic residues" evidence="10">
    <location>
        <begin position="807"/>
        <end position="822"/>
    </location>
</feature>
<dbReference type="CDD" id="cd03250">
    <property type="entry name" value="ABCC_MRP_domain1"/>
    <property type="match status" value="1"/>
</dbReference>
<dbReference type="SUPFAM" id="SSF52540">
    <property type="entry name" value="P-loop containing nucleoside triphosphate hydrolases"/>
    <property type="match status" value="2"/>
</dbReference>
<keyword evidence="15" id="KW-1185">Reference proteome</keyword>
<proteinExistence type="inferred from homology"/>
<dbReference type="CDD" id="cd18579">
    <property type="entry name" value="ABC_6TM_ABCC_D1"/>
    <property type="match status" value="1"/>
</dbReference>
<dbReference type="Pfam" id="PF00005">
    <property type="entry name" value="ABC_tran"/>
    <property type="match status" value="2"/>
</dbReference>
<dbReference type="FunFam" id="3.40.50.300:FF:000508">
    <property type="entry name" value="ABC transporter C family member 5"/>
    <property type="match status" value="1"/>
</dbReference>
<dbReference type="InterPro" id="IPR003593">
    <property type="entry name" value="AAA+_ATPase"/>
</dbReference>
<dbReference type="FunFam" id="1.20.1560.10:FF:000002">
    <property type="entry name" value="ABC transporter C family member 5"/>
    <property type="match status" value="1"/>
</dbReference>
<name>A0A176WL05_MARPO</name>
<dbReference type="EMBL" id="LVLJ01000668">
    <property type="protein sequence ID" value="OAE33303.1"/>
    <property type="molecule type" value="Genomic_DNA"/>
</dbReference>
<evidence type="ECO:0000259" key="12">
    <source>
        <dbReference type="PROSITE" id="PS50893"/>
    </source>
</evidence>
<dbReference type="GO" id="GO:0016887">
    <property type="term" value="F:ATP hydrolysis activity"/>
    <property type="evidence" value="ECO:0007669"/>
    <property type="project" value="InterPro"/>
</dbReference>
<dbReference type="PANTHER" id="PTHR24223">
    <property type="entry name" value="ATP-BINDING CASSETTE SUB-FAMILY C"/>
    <property type="match status" value="1"/>
</dbReference>
<protein>
    <submittedName>
        <fullName evidence="14">Uncharacterized protein</fullName>
    </submittedName>
</protein>
<dbReference type="FunFam" id="3.40.50.300:FF:000163">
    <property type="entry name" value="Multidrug resistance-associated protein member 4"/>
    <property type="match status" value="1"/>
</dbReference>
<dbReference type="InterPro" id="IPR011527">
    <property type="entry name" value="ABC1_TM_dom"/>
</dbReference>
<dbReference type="InterPro" id="IPR044726">
    <property type="entry name" value="ABCC_6TM_D2"/>
</dbReference>
<keyword evidence="4 11" id="KW-0812">Transmembrane</keyword>
<feature type="transmembrane region" description="Helical" evidence="11">
    <location>
        <begin position="1092"/>
        <end position="1111"/>
    </location>
</feature>
<dbReference type="InterPro" id="IPR003439">
    <property type="entry name" value="ABC_transporter-like_ATP-bd"/>
</dbReference>
<evidence type="ECO:0000256" key="11">
    <source>
        <dbReference type="SAM" id="Phobius"/>
    </source>
</evidence>
<dbReference type="PROSITE" id="PS50893">
    <property type="entry name" value="ABC_TRANSPORTER_2"/>
    <property type="match status" value="2"/>
</dbReference>
<feature type="domain" description="ABC transmembrane type-1" evidence="13">
    <location>
        <begin position="911"/>
        <end position="1146"/>
    </location>
</feature>
<evidence type="ECO:0000256" key="4">
    <source>
        <dbReference type="ARBA" id="ARBA00022692"/>
    </source>
</evidence>
<feature type="region of interest" description="Disordered" evidence="10">
    <location>
        <begin position="740"/>
        <end position="760"/>
    </location>
</feature>
<dbReference type="GO" id="GO:0140359">
    <property type="term" value="F:ABC-type transporter activity"/>
    <property type="evidence" value="ECO:0007669"/>
    <property type="project" value="InterPro"/>
</dbReference>
<feature type="domain" description="ABC transmembrane type-1" evidence="13">
    <location>
        <begin position="198"/>
        <end position="477"/>
    </location>
</feature>
<dbReference type="PANTHER" id="PTHR24223:SF445">
    <property type="entry name" value="ATP-BINDING CASSETTE TRANSPORTER, SUBFAMILY C, MEMBER 4, SMABCC4"/>
    <property type="match status" value="1"/>
</dbReference>
<dbReference type="InterPro" id="IPR050173">
    <property type="entry name" value="ABC_transporter_C-like"/>
</dbReference>
<dbReference type="Gene3D" id="3.40.50.300">
    <property type="entry name" value="P-loop containing nucleotide triphosphate hydrolases"/>
    <property type="match status" value="2"/>
</dbReference>
<evidence type="ECO:0000256" key="3">
    <source>
        <dbReference type="ARBA" id="ARBA00022448"/>
    </source>
</evidence>
<feature type="transmembrane region" description="Helical" evidence="11">
    <location>
        <begin position="1004"/>
        <end position="1023"/>
    </location>
</feature>
<dbReference type="Gene3D" id="1.20.1560.10">
    <property type="entry name" value="ABC transporter type 1, transmembrane domain"/>
    <property type="match status" value="2"/>
</dbReference>
<organism evidence="14 15">
    <name type="scientific">Marchantia polymorpha subsp. ruderalis</name>
    <dbReference type="NCBI Taxonomy" id="1480154"/>
    <lineage>
        <taxon>Eukaryota</taxon>
        <taxon>Viridiplantae</taxon>
        <taxon>Streptophyta</taxon>
        <taxon>Embryophyta</taxon>
        <taxon>Marchantiophyta</taxon>
        <taxon>Marchantiopsida</taxon>
        <taxon>Marchantiidae</taxon>
        <taxon>Marchantiales</taxon>
        <taxon>Marchantiaceae</taxon>
        <taxon>Marchantia</taxon>
    </lineage>
</organism>
<keyword evidence="7" id="KW-0067">ATP-binding</keyword>
<comment type="subcellular location">
    <subcellularLocation>
        <location evidence="1">Membrane</location>
        <topology evidence="1">Multi-pass membrane protein</topology>
    </subcellularLocation>
</comment>
<evidence type="ECO:0000256" key="2">
    <source>
        <dbReference type="ARBA" id="ARBA00009726"/>
    </source>
</evidence>
<keyword evidence="9 11" id="KW-0472">Membrane</keyword>
<feature type="transmembrane region" description="Helical" evidence="11">
    <location>
        <begin position="413"/>
        <end position="434"/>
    </location>
</feature>
<feature type="domain" description="ABC transporter" evidence="12">
    <location>
        <begin position="506"/>
        <end position="735"/>
    </location>
</feature>
<keyword evidence="3" id="KW-0813">Transport</keyword>
<dbReference type="InterPro" id="IPR017871">
    <property type="entry name" value="ABC_transporter-like_CS"/>
</dbReference>
<evidence type="ECO:0000313" key="15">
    <source>
        <dbReference type="Proteomes" id="UP000077202"/>
    </source>
</evidence>
<gene>
    <name evidence="14" type="ORF">AXG93_1200s1650</name>
</gene>
<dbReference type="SUPFAM" id="SSF90123">
    <property type="entry name" value="ABC transporter transmembrane region"/>
    <property type="match status" value="2"/>
</dbReference>
<dbReference type="PROSITE" id="PS00211">
    <property type="entry name" value="ABC_TRANSPORTER_1"/>
    <property type="match status" value="1"/>
</dbReference>
<evidence type="ECO:0000256" key="6">
    <source>
        <dbReference type="ARBA" id="ARBA00022741"/>
    </source>
</evidence>
<feature type="region of interest" description="Disordered" evidence="10">
    <location>
        <begin position="801"/>
        <end position="835"/>
    </location>
</feature>
<reference evidence="14" key="1">
    <citation type="submission" date="2016-03" db="EMBL/GenBank/DDBJ databases">
        <title>Mechanisms controlling the formation of the plant cell surface in tip-growing cells are functionally conserved among land plants.</title>
        <authorList>
            <person name="Honkanen S."/>
            <person name="Jones V.A."/>
            <person name="Morieri G."/>
            <person name="Champion C."/>
            <person name="Hetherington A.J."/>
            <person name="Kelly S."/>
            <person name="Saint-Marcoux D."/>
            <person name="Proust H."/>
            <person name="Prescott H."/>
            <person name="Dolan L."/>
        </authorList>
    </citation>
    <scope>NUCLEOTIDE SEQUENCE [LARGE SCALE GENOMIC DNA]</scope>
    <source>
        <tissue evidence="14">Whole gametophyte</tissue>
    </source>
</reference>
<evidence type="ECO:0000259" key="13">
    <source>
        <dbReference type="PROSITE" id="PS50929"/>
    </source>
</evidence>